<evidence type="ECO:0000313" key="3">
    <source>
        <dbReference type="EMBL" id="QEL19752.1"/>
    </source>
</evidence>
<dbReference type="InterPro" id="IPR024749">
    <property type="entry name" value="Collagen-bd_put"/>
</dbReference>
<keyword evidence="4" id="KW-1185">Reference proteome</keyword>
<feature type="domain" description="Putative collagen-binding" evidence="1">
    <location>
        <begin position="363"/>
        <end position="461"/>
    </location>
</feature>
<dbReference type="Proteomes" id="UP000324974">
    <property type="component" value="Chromosome"/>
</dbReference>
<dbReference type="Pfam" id="PF12904">
    <property type="entry name" value="Collagen_bind_2"/>
    <property type="match status" value="1"/>
</dbReference>
<organism evidence="3 4">
    <name type="scientific">Limnoglobus roseus</name>
    <dbReference type="NCBI Taxonomy" id="2598579"/>
    <lineage>
        <taxon>Bacteria</taxon>
        <taxon>Pseudomonadati</taxon>
        <taxon>Planctomycetota</taxon>
        <taxon>Planctomycetia</taxon>
        <taxon>Gemmatales</taxon>
        <taxon>Gemmataceae</taxon>
        <taxon>Limnoglobus</taxon>
    </lineage>
</organism>
<sequence length="473" mass="53164">MTLSRLGLGILLAVVLAPAVRADPLPRLKVSDNKRFLVREDGKPFFWLGDTAWELFHRLKREEAARYLDDRAQKGFTVIQAVAIAEFDGPTEPNAYGHLPLTDLDPTKPAVQDGPANDYWDYVDEVVAEANKRGLYVGFLPTWGRYWHDTNNGRKPIFTAANAEAYGEWLGKRYKDAGLVWILGGDRPIDNDAQKEIIRAMAKGLRRGDGGGHLMTWHPPGGSGSSKWLHDEPWLDFNMRQNGHAVEFTGRYDQTRADYDRTPIKPVIDGEPVYEDHPVSFDAKKFGHSTAADTRRPLYWDLFGGACGHTYGHHSVWQFYDEKRGKPINNPLLPWAEAIQQPGAGQMQFGRWLIESRPILTRIPDDTLVVTDAVPTAVPGAGRYRFTATRDTDGTYAMVYAPVGRNFKVRMNAIKGPQVKAWWFDPRDGKAKAVGTFPNTGERVFVSPDKGETVDWVLVLDDEAKKYPMPGSR</sequence>
<dbReference type="KEGG" id="lrs:PX52LOC_06831"/>
<name>A0A5C1APR7_9BACT</name>
<dbReference type="SUPFAM" id="SSF51445">
    <property type="entry name" value="(Trans)glycosidases"/>
    <property type="match status" value="1"/>
</dbReference>
<evidence type="ECO:0000259" key="1">
    <source>
        <dbReference type="Pfam" id="PF12904"/>
    </source>
</evidence>
<evidence type="ECO:0000313" key="4">
    <source>
        <dbReference type="Proteomes" id="UP000324974"/>
    </source>
</evidence>
<gene>
    <name evidence="3" type="ORF">PX52LOC_06831</name>
</gene>
<feature type="domain" description="Apiosidase-like catalytic" evidence="2">
    <location>
        <begin position="31"/>
        <end position="360"/>
    </location>
</feature>
<accession>A0A5C1APR7</accession>
<dbReference type="EMBL" id="CP042425">
    <property type="protein sequence ID" value="QEL19752.1"/>
    <property type="molecule type" value="Genomic_DNA"/>
</dbReference>
<proteinExistence type="predicted"/>
<dbReference type="Gene3D" id="3.20.20.80">
    <property type="entry name" value="Glycosidases"/>
    <property type="match status" value="1"/>
</dbReference>
<dbReference type="PANTHER" id="PTHR37836">
    <property type="entry name" value="LMO1036 PROTEIN"/>
    <property type="match status" value="1"/>
</dbReference>
<dbReference type="RefSeq" id="WP_178132588.1">
    <property type="nucleotide sequence ID" value="NZ_CP042425.1"/>
</dbReference>
<dbReference type="InterPro" id="IPR025277">
    <property type="entry name" value="Apiosidase-like_cat_dom"/>
</dbReference>
<evidence type="ECO:0000259" key="2">
    <source>
        <dbReference type="Pfam" id="PF13204"/>
    </source>
</evidence>
<reference evidence="4" key="1">
    <citation type="submission" date="2019-08" db="EMBL/GenBank/DDBJ databases">
        <title>Limnoglobus roseus gen. nov., sp. nov., a novel freshwater planctomycete with a giant genome from the family Gemmataceae.</title>
        <authorList>
            <person name="Kulichevskaya I.S."/>
            <person name="Naumoff D.G."/>
            <person name="Miroshnikov K."/>
            <person name="Ivanova A."/>
            <person name="Philippov D.A."/>
            <person name="Hakobyan A."/>
            <person name="Rijpstra I.C."/>
            <person name="Sinninghe Damste J.S."/>
            <person name="Liesack W."/>
            <person name="Dedysh S.N."/>
        </authorList>
    </citation>
    <scope>NUCLEOTIDE SEQUENCE [LARGE SCALE GENOMIC DNA]</scope>
    <source>
        <strain evidence="4">PX52</strain>
    </source>
</reference>
<dbReference type="InterPro" id="IPR017853">
    <property type="entry name" value="GH"/>
</dbReference>
<dbReference type="PANTHER" id="PTHR37836:SF3">
    <property type="entry name" value="ENDOGLUCANASE"/>
    <property type="match status" value="1"/>
</dbReference>
<dbReference type="Pfam" id="PF13204">
    <property type="entry name" value="Apiosidase"/>
    <property type="match status" value="1"/>
</dbReference>
<dbReference type="AlphaFoldDB" id="A0A5C1APR7"/>
<protein>
    <submittedName>
        <fullName evidence="3">Retaining endo-apiosidase</fullName>
    </submittedName>
</protein>